<dbReference type="CDD" id="cd14966">
    <property type="entry name" value="7tmD_STE3"/>
    <property type="match status" value="1"/>
</dbReference>
<evidence type="ECO:0000256" key="2">
    <source>
        <dbReference type="ARBA" id="ARBA00011085"/>
    </source>
</evidence>
<sequence length="460" mass="51895">MDPTKQHYPLAVAVPFLAILSILISITPLVLHVKNRNFPSAYLVCWFMMLNIFNATNAFIWPTDDVDSWWDGVGLCDIEVKLMIASYIAVPGALVCIFRSLAYVLDTRRAMLVPSKSQRWRGRLMDFLFCVFVPSIAMITHIVYQKSRYYIFAISGCVNNFDESWVSLVLSFIWPPVICLIAAYYCGLVLLRLHKYRSQFGDILSASSSNLSKSRFIRLFLVSFVMLLCILPVQAFVLYQNVMLSLPWHPYSWSSFHGPGWGTIIKVPTKGDVFFDRWVPIGSSFLGFIFFGFGRDAIKMYRSILYHLGFGHCFPNISPQHTSPPSASPAGSVGSRAKLIHRRFSSVARAYLGSNDPTSSNRSGYDDLEKGVPFSQRHNKRPAKTSFWSFLRNPLSPSRQEMISMPQLSANTNIISANAWAGTSQSRCSSDFTITSAPSPTSKEFIRVKQVISQQSEMQV</sequence>
<feature type="transmembrane region" description="Helical" evidence="11">
    <location>
        <begin position="216"/>
        <end position="239"/>
    </location>
</feature>
<dbReference type="GO" id="GO:0005886">
    <property type="term" value="C:plasma membrane"/>
    <property type="evidence" value="ECO:0007669"/>
    <property type="project" value="TreeGrafter"/>
</dbReference>
<evidence type="ECO:0000256" key="3">
    <source>
        <dbReference type="ARBA" id="ARBA00022507"/>
    </source>
</evidence>
<keyword evidence="7 11" id="KW-0472">Membrane</keyword>
<keyword evidence="4 11" id="KW-0812">Transmembrane</keyword>
<keyword evidence="8" id="KW-0675">Receptor</keyword>
<comment type="similarity">
    <text evidence="2">Belongs to the G-protein coupled receptor 4 family.</text>
</comment>
<dbReference type="OrthoDB" id="2874149at2759"/>
<evidence type="ECO:0000256" key="5">
    <source>
        <dbReference type="ARBA" id="ARBA00022989"/>
    </source>
</evidence>
<evidence type="ECO:0000256" key="6">
    <source>
        <dbReference type="ARBA" id="ARBA00023040"/>
    </source>
</evidence>
<evidence type="ECO:0000256" key="7">
    <source>
        <dbReference type="ARBA" id="ARBA00023136"/>
    </source>
</evidence>
<name>A0A1L9S314_ASPWE</name>
<evidence type="ECO:0000256" key="10">
    <source>
        <dbReference type="SAM" id="MobiDB-lite"/>
    </source>
</evidence>
<dbReference type="GO" id="GO:0004932">
    <property type="term" value="F:mating-type factor pheromone receptor activity"/>
    <property type="evidence" value="ECO:0007669"/>
    <property type="project" value="InterPro"/>
</dbReference>
<dbReference type="STRING" id="1073089.A0A1L9S314"/>
<evidence type="ECO:0000256" key="8">
    <source>
        <dbReference type="ARBA" id="ARBA00023170"/>
    </source>
</evidence>
<dbReference type="Pfam" id="PF02076">
    <property type="entry name" value="STE3"/>
    <property type="match status" value="1"/>
</dbReference>
<keyword evidence="3" id="KW-0589">Pheromone response</keyword>
<dbReference type="GeneID" id="63745370"/>
<protein>
    <recommendedName>
        <fullName evidence="14">A-pheromone receptor PreA</fullName>
    </recommendedName>
</protein>
<feature type="transmembrane region" description="Helical" evidence="11">
    <location>
        <begin position="12"/>
        <end position="31"/>
    </location>
</feature>
<dbReference type="PRINTS" id="PR00899">
    <property type="entry name" value="GPCRSTE3"/>
</dbReference>
<reference evidence="13" key="1">
    <citation type="journal article" date="2017" name="Genome Biol.">
        <title>Comparative genomics reveals high biological diversity and specific adaptations in the industrially and medically important fungal genus Aspergillus.</title>
        <authorList>
            <person name="de Vries R.P."/>
            <person name="Riley R."/>
            <person name="Wiebenga A."/>
            <person name="Aguilar-Osorio G."/>
            <person name="Amillis S."/>
            <person name="Uchima C.A."/>
            <person name="Anderluh G."/>
            <person name="Asadollahi M."/>
            <person name="Askin M."/>
            <person name="Barry K."/>
            <person name="Battaglia E."/>
            <person name="Bayram O."/>
            <person name="Benocci T."/>
            <person name="Braus-Stromeyer S.A."/>
            <person name="Caldana C."/>
            <person name="Canovas D."/>
            <person name="Cerqueira G.C."/>
            <person name="Chen F."/>
            <person name="Chen W."/>
            <person name="Choi C."/>
            <person name="Clum A."/>
            <person name="Dos Santos R.A."/>
            <person name="Damasio A.R."/>
            <person name="Diallinas G."/>
            <person name="Emri T."/>
            <person name="Fekete E."/>
            <person name="Flipphi M."/>
            <person name="Freyberg S."/>
            <person name="Gallo A."/>
            <person name="Gournas C."/>
            <person name="Habgood R."/>
            <person name="Hainaut M."/>
            <person name="Harispe M.L."/>
            <person name="Henrissat B."/>
            <person name="Hilden K.S."/>
            <person name="Hope R."/>
            <person name="Hossain A."/>
            <person name="Karabika E."/>
            <person name="Karaffa L."/>
            <person name="Karanyi Z."/>
            <person name="Krasevec N."/>
            <person name="Kuo A."/>
            <person name="Kusch H."/>
            <person name="LaButti K."/>
            <person name="Lagendijk E.L."/>
            <person name="Lapidus A."/>
            <person name="Levasseur A."/>
            <person name="Lindquist E."/>
            <person name="Lipzen A."/>
            <person name="Logrieco A.F."/>
            <person name="MacCabe A."/>
            <person name="Maekelae M.R."/>
            <person name="Malavazi I."/>
            <person name="Melin P."/>
            <person name="Meyer V."/>
            <person name="Mielnichuk N."/>
            <person name="Miskei M."/>
            <person name="Molnar A.P."/>
            <person name="Mule G."/>
            <person name="Ngan C.Y."/>
            <person name="Orejas M."/>
            <person name="Orosz E."/>
            <person name="Ouedraogo J.P."/>
            <person name="Overkamp K.M."/>
            <person name="Park H.-S."/>
            <person name="Perrone G."/>
            <person name="Piumi F."/>
            <person name="Punt P.J."/>
            <person name="Ram A.F."/>
            <person name="Ramon A."/>
            <person name="Rauscher S."/>
            <person name="Record E."/>
            <person name="Riano-Pachon D.M."/>
            <person name="Robert V."/>
            <person name="Roehrig J."/>
            <person name="Ruller R."/>
            <person name="Salamov A."/>
            <person name="Salih N.S."/>
            <person name="Samson R.A."/>
            <person name="Sandor E."/>
            <person name="Sanguinetti M."/>
            <person name="Schuetze T."/>
            <person name="Sepcic K."/>
            <person name="Shelest E."/>
            <person name="Sherlock G."/>
            <person name="Sophianopoulou V."/>
            <person name="Squina F.M."/>
            <person name="Sun H."/>
            <person name="Susca A."/>
            <person name="Todd R.B."/>
            <person name="Tsang A."/>
            <person name="Unkles S.E."/>
            <person name="van de Wiele N."/>
            <person name="van Rossen-Uffink D."/>
            <person name="Oliveira J.V."/>
            <person name="Vesth T.C."/>
            <person name="Visser J."/>
            <person name="Yu J.-H."/>
            <person name="Zhou M."/>
            <person name="Andersen M.R."/>
            <person name="Archer D.B."/>
            <person name="Baker S.E."/>
            <person name="Benoit I."/>
            <person name="Brakhage A.A."/>
            <person name="Braus G.H."/>
            <person name="Fischer R."/>
            <person name="Frisvad J.C."/>
            <person name="Goldman G.H."/>
            <person name="Houbraken J."/>
            <person name="Oakley B."/>
            <person name="Pocsi I."/>
            <person name="Scazzocchio C."/>
            <person name="Seiboth B."/>
            <person name="vanKuyk P.A."/>
            <person name="Wortman J."/>
            <person name="Dyer P.S."/>
            <person name="Grigoriev I.V."/>
        </authorList>
    </citation>
    <scope>NUCLEOTIDE SEQUENCE [LARGE SCALE GENOMIC DNA]</scope>
    <source>
        <strain evidence="13">DTO 134E9</strain>
    </source>
</reference>
<dbReference type="EMBL" id="KV878209">
    <property type="protein sequence ID" value="OJJ41543.1"/>
    <property type="molecule type" value="Genomic_DNA"/>
</dbReference>
<accession>A0A1L9S314</accession>
<gene>
    <name evidence="12" type="ORF">ASPWEDRAFT_147264</name>
</gene>
<keyword evidence="6" id="KW-0297">G-protein coupled receptor</keyword>
<evidence type="ECO:0000256" key="9">
    <source>
        <dbReference type="ARBA" id="ARBA00023224"/>
    </source>
</evidence>
<keyword evidence="9" id="KW-0807">Transducer</keyword>
<feature type="region of interest" description="Disordered" evidence="10">
    <location>
        <begin position="355"/>
        <end position="380"/>
    </location>
</feature>
<evidence type="ECO:0000256" key="4">
    <source>
        <dbReference type="ARBA" id="ARBA00022692"/>
    </source>
</evidence>
<dbReference type="VEuPathDB" id="FungiDB:ASPWEDRAFT_147264"/>
<evidence type="ECO:0000256" key="11">
    <source>
        <dbReference type="SAM" id="Phobius"/>
    </source>
</evidence>
<dbReference type="Proteomes" id="UP000184383">
    <property type="component" value="Unassembled WGS sequence"/>
</dbReference>
<feature type="transmembrane region" description="Helical" evidence="11">
    <location>
        <begin position="278"/>
        <end position="298"/>
    </location>
</feature>
<organism evidence="12 13">
    <name type="scientific">Aspergillus wentii DTO 134E9</name>
    <dbReference type="NCBI Taxonomy" id="1073089"/>
    <lineage>
        <taxon>Eukaryota</taxon>
        <taxon>Fungi</taxon>
        <taxon>Dikarya</taxon>
        <taxon>Ascomycota</taxon>
        <taxon>Pezizomycotina</taxon>
        <taxon>Eurotiomycetes</taxon>
        <taxon>Eurotiomycetidae</taxon>
        <taxon>Eurotiales</taxon>
        <taxon>Aspergillaceae</taxon>
        <taxon>Aspergillus</taxon>
        <taxon>Aspergillus subgen. Cremei</taxon>
    </lineage>
</organism>
<comment type="subcellular location">
    <subcellularLocation>
        <location evidence="1">Membrane</location>
        <topology evidence="1">Multi-pass membrane protein</topology>
    </subcellularLocation>
</comment>
<evidence type="ECO:0000313" key="13">
    <source>
        <dbReference type="Proteomes" id="UP000184383"/>
    </source>
</evidence>
<dbReference type="GO" id="GO:0000750">
    <property type="term" value="P:pheromone-dependent signal transduction involved in conjugation with cellular fusion"/>
    <property type="evidence" value="ECO:0007669"/>
    <property type="project" value="TreeGrafter"/>
</dbReference>
<keyword evidence="13" id="KW-1185">Reference proteome</keyword>
<evidence type="ECO:0000313" key="12">
    <source>
        <dbReference type="EMBL" id="OJJ41543.1"/>
    </source>
</evidence>
<dbReference type="PANTHER" id="PTHR28097">
    <property type="entry name" value="PHEROMONE A FACTOR RECEPTOR"/>
    <property type="match status" value="1"/>
</dbReference>
<feature type="transmembrane region" description="Helical" evidence="11">
    <location>
        <begin position="164"/>
        <end position="191"/>
    </location>
</feature>
<keyword evidence="5 11" id="KW-1133">Transmembrane helix</keyword>
<dbReference type="InterPro" id="IPR001499">
    <property type="entry name" value="GPCR_STE3"/>
</dbReference>
<dbReference type="RefSeq" id="XP_040695219.1">
    <property type="nucleotide sequence ID" value="XM_040829522.1"/>
</dbReference>
<evidence type="ECO:0000256" key="1">
    <source>
        <dbReference type="ARBA" id="ARBA00004141"/>
    </source>
</evidence>
<dbReference type="PANTHER" id="PTHR28097:SF1">
    <property type="entry name" value="PHEROMONE A FACTOR RECEPTOR"/>
    <property type="match status" value="1"/>
</dbReference>
<feature type="transmembrane region" description="Helical" evidence="11">
    <location>
        <begin position="43"/>
        <end position="62"/>
    </location>
</feature>
<feature type="transmembrane region" description="Helical" evidence="11">
    <location>
        <begin position="124"/>
        <end position="144"/>
    </location>
</feature>
<evidence type="ECO:0008006" key="14">
    <source>
        <dbReference type="Google" id="ProtNLM"/>
    </source>
</evidence>
<feature type="transmembrane region" description="Helical" evidence="11">
    <location>
        <begin position="82"/>
        <end position="104"/>
    </location>
</feature>
<proteinExistence type="inferred from homology"/>
<dbReference type="AlphaFoldDB" id="A0A1L9S314"/>